<organism evidence="2 3">
    <name type="scientific">Eiseniibacteriota bacterium</name>
    <dbReference type="NCBI Taxonomy" id="2212470"/>
    <lineage>
        <taxon>Bacteria</taxon>
        <taxon>Candidatus Eiseniibacteriota</taxon>
    </lineage>
</organism>
<accession>A0A538U2H4</accession>
<keyword evidence="1" id="KW-0732">Signal</keyword>
<comment type="caution">
    <text evidence="2">The sequence shown here is derived from an EMBL/GenBank/DDBJ whole genome shotgun (WGS) entry which is preliminary data.</text>
</comment>
<name>A0A538U2H4_UNCEI</name>
<protein>
    <recommendedName>
        <fullName evidence="4">Trypsin-like peptidase domain-containing protein</fullName>
    </recommendedName>
</protein>
<evidence type="ECO:0000256" key="1">
    <source>
        <dbReference type="SAM" id="SignalP"/>
    </source>
</evidence>
<feature type="chain" id="PRO_5021997072" description="Trypsin-like peptidase domain-containing protein" evidence="1">
    <location>
        <begin position="33"/>
        <end position="349"/>
    </location>
</feature>
<reference evidence="2 3" key="1">
    <citation type="journal article" date="2019" name="Nat. Microbiol.">
        <title>Mediterranean grassland soil C-N compound turnover is dependent on rainfall and depth, and is mediated by genomically divergent microorganisms.</title>
        <authorList>
            <person name="Diamond S."/>
            <person name="Andeer P.F."/>
            <person name="Li Z."/>
            <person name="Crits-Christoph A."/>
            <person name="Burstein D."/>
            <person name="Anantharaman K."/>
            <person name="Lane K.R."/>
            <person name="Thomas B.C."/>
            <person name="Pan C."/>
            <person name="Northen T.R."/>
            <person name="Banfield J.F."/>
        </authorList>
    </citation>
    <scope>NUCLEOTIDE SEQUENCE [LARGE SCALE GENOMIC DNA]</scope>
    <source>
        <strain evidence="2">WS_11</strain>
    </source>
</reference>
<feature type="signal peptide" evidence="1">
    <location>
        <begin position="1"/>
        <end position="32"/>
    </location>
</feature>
<evidence type="ECO:0000313" key="3">
    <source>
        <dbReference type="Proteomes" id="UP000319771"/>
    </source>
</evidence>
<evidence type="ECO:0008006" key="4">
    <source>
        <dbReference type="Google" id="ProtNLM"/>
    </source>
</evidence>
<sequence length="349" mass="35741">MTMRDRFLALGRRLTTAFALSGLLLLSSCSGNDGGHPTAPTPVASRAPRTAPDAGIAAAIAVQEAASGAWFELPGVLGTGVGRDSRGQPVIVVLLEHGTASGLPASSGGIRLVQEILGPVRPFALTQRYRPVPIGVSAGNALECVPGTIGCVLESRGKHFVLSANHVLARQNQASVGEVIAQPSLPDADPSCGSSPRMNMVARLADFEPVIYDGHTPNTMDAAIAELTEDFSCATPAAFYGLPSNQPASPTPGLGVLKVGRTTELTRGTIKAINVKVKITFPSGTALFVGQVLTSKGFGAFGDSGSLVATDDGVFHPIGIVIGGGSNGTAIVSPIAPILERFDATVCDR</sequence>
<dbReference type="EMBL" id="VBPB01000253">
    <property type="protein sequence ID" value="TMQ70063.1"/>
    <property type="molecule type" value="Genomic_DNA"/>
</dbReference>
<dbReference type="InterPro" id="IPR043504">
    <property type="entry name" value="Peptidase_S1_PA_chymotrypsin"/>
</dbReference>
<dbReference type="Proteomes" id="UP000319771">
    <property type="component" value="Unassembled WGS sequence"/>
</dbReference>
<gene>
    <name evidence="2" type="ORF">E6K81_13455</name>
</gene>
<evidence type="ECO:0000313" key="2">
    <source>
        <dbReference type="EMBL" id="TMQ70063.1"/>
    </source>
</evidence>
<dbReference type="SUPFAM" id="SSF50494">
    <property type="entry name" value="Trypsin-like serine proteases"/>
    <property type="match status" value="1"/>
</dbReference>
<dbReference type="AlphaFoldDB" id="A0A538U2H4"/>
<proteinExistence type="predicted"/>
<dbReference type="Gene3D" id="2.40.10.10">
    <property type="entry name" value="Trypsin-like serine proteases"/>
    <property type="match status" value="1"/>
</dbReference>
<dbReference type="InterPro" id="IPR009003">
    <property type="entry name" value="Peptidase_S1_PA"/>
</dbReference>
<dbReference type="PROSITE" id="PS51257">
    <property type="entry name" value="PROKAR_LIPOPROTEIN"/>
    <property type="match status" value="1"/>
</dbReference>